<dbReference type="InterPro" id="IPR011935">
    <property type="entry name" value="CHP02231"/>
</dbReference>
<feature type="domain" description="DUF4140" evidence="3">
    <location>
        <begin position="35"/>
        <end position="138"/>
    </location>
</feature>
<organism evidence="4 5">
    <name type="scientific">Paracoccus aurantiacus</name>
    <dbReference type="NCBI Taxonomy" id="2599412"/>
    <lineage>
        <taxon>Bacteria</taxon>
        <taxon>Pseudomonadati</taxon>
        <taxon>Pseudomonadota</taxon>
        <taxon>Alphaproteobacteria</taxon>
        <taxon>Rhodobacterales</taxon>
        <taxon>Paracoccaceae</taxon>
        <taxon>Paracoccus</taxon>
    </lineage>
</organism>
<dbReference type="Pfam" id="PF13600">
    <property type="entry name" value="DUF4140"/>
    <property type="match status" value="1"/>
</dbReference>
<sequence length="546" mass="58079">MRYLFGSVALFATTSVLALSASADVFEVEAPVSDVTLYPQGASVIRRATADLPTGAHQIVIPGLPADTDPASLRLTADGATLGAVSLQTGRALPDGAPESQAITDARAEVRRLELALRERDAAVAAIKAEAQAAEDLLSFLRTLASSENATTGDVGGLVDMVAARMLAARRMAIDAETRAIAANQGREEDENALEDAVARLDALVEPRSDQAALVIAVEGQGRPATISVTANTWSAGWRPVYDMRLDQQAKTLTLERGLMVEQQTGEDWSGVTLTLSTSRPSDRSEPSELYEQIVQAVDPRSGAVRRERADAVGAMAAAEMSDAAAPAPVVAESANVDFQGATAVYNYASPVDIRSGVDALRLKLDEQALPVDAMVAEAVPSRDTRAYLVVDTKNPLPDVILPGPVTLYADGNSVGQTELGLIASGDEMHTGFGAIDGIVLERRTPDRESAEGGWIRRAASMAEEAVLQAKNLTGRDYTLRLIDQVPVSEQKEVTVDWQSSVEPTEQDPDGKRGVLVWEMPLAAGETQEVHLSTEIRLPEGQELIR</sequence>
<protein>
    <submittedName>
        <fullName evidence="4">DUF4139 domain-containing protein</fullName>
    </submittedName>
</protein>
<dbReference type="Proteomes" id="UP000321562">
    <property type="component" value="Unassembled WGS sequence"/>
</dbReference>
<dbReference type="EMBL" id="VOPL01000001">
    <property type="protein sequence ID" value="TXB70866.1"/>
    <property type="molecule type" value="Genomic_DNA"/>
</dbReference>
<feature type="signal peptide" evidence="1">
    <location>
        <begin position="1"/>
        <end position="18"/>
    </location>
</feature>
<dbReference type="InterPro" id="IPR037291">
    <property type="entry name" value="DUF4139"/>
</dbReference>
<evidence type="ECO:0000313" key="4">
    <source>
        <dbReference type="EMBL" id="TXB70866.1"/>
    </source>
</evidence>
<dbReference type="RefSeq" id="WP_147096351.1">
    <property type="nucleotide sequence ID" value="NZ_JBHUFH010000002.1"/>
</dbReference>
<keyword evidence="5" id="KW-1185">Reference proteome</keyword>
<gene>
    <name evidence="4" type="ORF">FQV27_03175</name>
</gene>
<dbReference type="PANTHER" id="PTHR31005:SF8">
    <property type="entry name" value="DUF4139 DOMAIN-CONTAINING PROTEIN"/>
    <property type="match status" value="1"/>
</dbReference>
<proteinExistence type="predicted"/>
<feature type="domain" description="DUF4139" evidence="2">
    <location>
        <begin position="228"/>
        <end position="540"/>
    </location>
</feature>
<accession>A0A5C6S8S7</accession>
<evidence type="ECO:0000259" key="3">
    <source>
        <dbReference type="Pfam" id="PF13600"/>
    </source>
</evidence>
<name>A0A5C6S8S7_9RHOB</name>
<reference evidence="4 5" key="1">
    <citation type="submission" date="2019-08" db="EMBL/GenBank/DDBJ databases">
        <authorList>
            <person name="Ye J."/>
        </authorList>
    </citation>
    <scope>NUCLEOTIDE SEQUENCE [LARGE SCALE GENOMIC DNA]</scope>
    <source>
        <strain evidence="4 5">TK008</strain>
    </source>
</reference>
<comment type="caution">
    <text evidence="4">The sequence shown here is derived from an EMBL/GenBank/DDBJ whole genome shotgun (WGS) entry which is preliminary data.</text>
</comment>
<dbReference type="AlphaFoldDB" id="A0A5C6S8S7"/>
<evidence type="ECO:0000256" key="1">
    <source>
        <dbReference type="SAM" id="SignalP"/>
    </source>
</evidence>
<keyword evidence="1" id="KW-0732">Signal</keyword>
<dbReference type="Pfam" id="PF13598">
    <property type="entry name" value="DUF4139"/>
    <property type="match status" value="1"/>
</dbReference>
<dbReference type="OrthoDB" id="580912at2"/>
<feature type="chain" id="PRO_5022988669" evidence="1">
    <location>
        <begin position="19"/>
        <end position="546"/>
    </location>
</feature>
<evidence type="ECO:0000313" key="5">
    <source>
        <dbReference type="Proteomes" id="UP000321562"/>
    </source>
</evidence>
<dbReference type="PANTHER" id="PTHR31005">
    <property type="entry name" value="DUF4139 DOMAIN-CONTAINING PROTEIN"/>
    <property type="match status" value="1"/>
</dbReference>
<dbReference type="InterPro" id="IPR025554">
    <property type="entry name" value="DUF4140"/>
</dbReference>
<evidence type="ECO:0000259" key="2">
    <source>
        <dbReference type="Pfam" id="PF13598"/>
    </source>
</evidence>
<dbReference type="NCBIfam" id="TIGR02231">
    <property type="entry name" value="mucoidy inhibitor MuiA family protein"/>
    <property type="match status" value="1"/>
</dbReference>